<dbReference type="Proteomes" id="UP000625210">
    <property type="component" value="Unassembled WGS sequence"/>
</dbReference>
<dbReference type="RefSeq" id="WP_188646415.1">
    <property type="nucleotide sequence ID" value="NZ_BMHQ01000002.1"/>
</dbReference>
<evidence type="ECO:0000313" key="2">
    <source>
        <dbReference type="Proteomes" id="UP000625210"/>
    </source>
</evidence>
<reference evidence="1" key="1">
    <citation type="journal article" date="2014" name="Int. J. Syst. Evol. Microbiol.">
        <title>Complete genome sequence of Corynebacterium casei LMG S-19264T (=DSM 44701T), isolated from a smear-ripened cheese.</title>
        <authorList>
            <consortium name="US DOE Joint Genome Institute (JGI-PGF)"/>
            <person name="Walter F."/>
            <person name="Albersmeier A."/>
            <person name="Kalinowski J."/>
            <person name="Ruckert C."/>
        </authorList>
    </citation>
    <scope>NUCLEOTIDE SEQUENCE</scope>
    <source>
        <strain evidence="1">CGMCC 1.15179</strain>
    </source>
</reference>
<name>A0A8J2YBT4_9BACL</name>
<evidence type="ECO:0000313" key="1">
    <source>
        <dbReference type="EMBL" id="GGE07408.1"/>
    </source>
</evidence>
<organism evidence="1 2">
    <name type="scientific">Marinithermofilum abyssi</name>
    <dbReference type="NCBI Taxonomy" id="1571185"/>
    <lineage>
        <taxon>Bacteria</taxon>
        <taxon>Bacillati</taxon>
        <taxon>Bacillota</taxon>
        <taxon>Bacilli</taxon>
        <taxon>Bacillales</taxon>
        <taxon>Thermoactinomycetaceae</taxon>
        <taxon>Marinithermofilum</taxon>
    </lineage>
</organism>
<dbReference type="EMBL" id="BMHQ01000002">
    <property type="protein sequence ID" value="GGE07408.1"/>
    <property type="molecule type" value="Genomic_DNA"/>
</dbReference>
<reference evidence="1" key="2">
    <citation type="submission" date="2020-09" db="EMBL/GenBank/DDBJ databases">
        <authorList>
            <person name="Sun Q."/>
            <person name="Zhou Y."/>
        </authorList>
    </citation>
    <scope>NUCLEOTIDE SEQUENCE</scope>
    <source>
        <strain evidence="1">CGMCC 1.15179</strain>
    </source>
</reference>
<keyword evidence="2" id="KW-1185">Reference proteome</keyword>
<gene>
    <name evidence="1" type="ORF">GCM10011571_05830</name>
</gene>
<proteinExistence type="predicted"/>
<dbReference type="InterPro" id="IPR021516">
    <property type="entry name" value="DUF3179"/>
</dbReference>
<comment type="caution">
    <text evidence="1">The sequence shown here is derived from an EMBL/GenBank/DDBJ whole genome shotgun (WGS) entry which is preliminary data.</text>
</comment>
<evidence type="ECO:0008006" key="3">
    <source>
        <dbReference type="Google" id="ProtNLM"/>
    </source>
</evidence>
<sequence>MIIQDFNEKKIIRDNHFQRFDVVGSEPLADVLERKKMKPTDEVLVVERGGHRLAFSLYQMTYHHVAQGELAGQPYILAFCAICHGATSMVPVVDGAVHHFSCIGIYNGMALLADDETQSYWDHISGECIHGELKGEMLQLIPVEHMSVEHALKRWPDLRIALSVQPWYRRWILEPLMNFFGNRGIFPPYFYLSMGERDTRLPDMTSGLGVYTKKTKRFYPMSAIQDAGGELQDQVDGRPMVVTVNEEGFPSAVFSDQQEKPMQLYCRWYGFAFTFPGCELYGEKKEG</sequence>
<protein>
    <recommendedName>
        <fullName evidence="3">DUF3179 domain-containing protein</fullName>
    </recommendedName>
</protein>
<accession>A0A8J2YBT4</accession>
<dbReference type="AlphaFoldDB" id="A0A8J2YBT4"/>
<dbReference type="Pfam" id="PF11376">
    <property type="entry name" value="DUF3179"/>
    <property type="match status" value="1"/>
</dbReference>